<dbReference type="InterPro" id="IPR050082">
    <property type="entry name" value="RNA_methyltr_RlmE"/>
</dbReference>
<dbReference type="PANTHER" id="PTHR10920">
    <property type="entry name" value="RIBOSOMAL RNA METHYLTRANSFERASE"/>
    <property type="match status" value="1"/>
</dbReference>
<keyword evidence="4 7" id="KW-0808">Transferase</keyword>
<evidence type="ECO:0000256" key="5">
    <source>
        <dbReference type="ARBA" id="ARBA00022691"/>
    </source>
</evidence>
<evidence type="ECO:0000256" key="1">
    <source>
        <dbReference type="ARBA" id="ARBA00022490"/>
    </source>
</evidence>
<evidence type="ECO:0000256" key="2">
    <source>
        <dbReference type="ARBA" id="ARBA00022552"/>
    </source>
</evidence>
<dbReference type="Gene3D" id="3.40.50.150">
    <property type="entry name" value="Vaccinia Virus protein VP39"/>
    <property type="match status" value="1"/>
</dbReference>
<sequence>MGSNSKDKRDIYYRMAKKEGYRARSAYKLIQIDQEYDLFNGVNSVVDLCSAPGSWSQVCAQKINKNGKVISIDMQKIQPLDGVHFLREDITTEECKEKIFEIVKDKIDLILFDGAPDVTGIIDIDEYHQTVLLKEALAITAKIAKVGATFVGKCFRSEDTGYIIKHFKNFFKTVKLLKPKTSRNSSHECFLLCQDFFVSNVDPRFMDVDCEPEPNIIIDCGFGPNSDLSTLYYNTSEIPVFKPLDPPYEAVIKQRRAESNEKRK</sequence>
<accession>J9D1C5</accession>
<dbReference type="AlphaFoldDB" id="J9D1C5"/>
<dbReference type="HAMAP" id="MF_01547">
    <property type="entry name" value="RNA_methyltr_E"/>
    <property type="match status" value="1"/>
</dbReference>
<dbReference type="PANTHER" id="PTHR10920:SF12">
    <property type="entry name" value="TRNA (CYTIDINE(32)_GUANOSINE(34)-2'-O)-METHYLTRANSFERASE-RELATED"/>
    <property type="match status" value="1"/>
</dbReference>
<dbReference type="InterPro" id="IPR015507">
    <property type="entry name" value="rRNA-MeTfrase_E"/>
</dbReference>
<keyword evidence="1" id="KW-0963">Cytoplasm</keyword>
<dbReference type="EMBL" id="AFBI03000130">
    <property type="protein sequence ID" value="EJW01631.1"/>
    <property type="molecule type" value="Genomic_DNA"/>
</dbReference>
<name>J9D1C5_EDHAE</name>
<evidence type="ECO:0000313" key="8">
    <source>
        <dbReference type="Proteomes" id="UP000003163"/>
    </source>
</evidence>
<dbReference type="GO" id="GO:0005737">
    <property type="term" value="C:cytoplasm"/>
    <property type="evidence" value="ECO:0007669"/>
    <property type="project" value="EnsemblFungi"/>
</dbReference>
<organism evidence="7 8">
    <name type="scientific">Edhazardia aedis (strain USNM 41457)</name>
    <name type="common">Microsporidian parasite</name>
    <dbReference type="NCBI Taxonomy" id="1003232"/>
    <lineage>
        <taxon>Eukaryota</taxon>
        <taxon>Fungi</taxon>
        <taxon>Fungi incertae sedis</taxon>
        <taxon>Microsporidia</taxon>
        <taxon>Edhazardia</taxon>
    </lineage>
</organism>
<dbReference type="FunCoup" id="J9D1C5">
    <property type="interactions" value="361"/>
</dbReference>
<evidence type="ECO:0000256" key="4">
    <source>
        <dbReference type="ARBA" id="ARBA00022679"/>
    </source>
</evidence>
<keyword evidence="3 7" id="KW-0489">Methyltransferase</keyword>
<keyword evidence="5" id="KW-0949">S-adenosyl-L-methionine</keyword>
<dbReference type="HOGENOM" id="CLU_009422_1_2_1"/>
<dbReference type="GO" id="GO:0106050">
    <property type="term" value="F:tRNA 2'-O-methyltransferase activity"/>
    <property type="evidence" value="ECO:0007669"/>
    <property type="project" value="EnsemblFungi"/>
</dbReference>
<comment type="caution">
    <text evidence="7">The sequence shown here is derived from an EMBL/GenBank/DDBJ whole genome shotgun (WGS) entry which is preliminary data.</text>
</comment>
<reference evidence="8" key="2">
    <citation type="submission" date="2015-07" db="EMBL/GenBank/DDBJ databases">
        <title>Contrasting host-pathogen interactions and genome evolution in two generalist and specialist microsporidian pathogens of mosquitoes.</title>
        <authorList>
            <consortium name="The Broad Institute Genomics Platform"/>
            <consortium name="The Broad Institute Genome Sequencing Center for Infectious Disease"/>
            <person name="Cuomo C.A."/>
            <person name="Sanscrainte N.D."/>
            <person name="Goldberg J.M."/>
            <person name="Heiman D."/>
            <person name="Young S."/>
            <person name="Zeng Q."/>
            <person name="Becnel J.J."/>
            <person name="Birren B.W."/>
        </authorList>
    </citation>
    <scope>NUCLEOTIDE SEQUENCE [LARGE SCALE GENOMIC DNA]</scope>
    <source>
        <strain evidence="8">USNM 41457</strain>
    </source>
</reference>
<evidence type="ECO:0000313" key="7">
    <source>
        <dbReference type="EMBL" id="EJW01631.1"/>
    </source>
</evidence>
<feature type="domain" description="Ribosomal RNA methyltransferase FtsJ" evidence="6">
    <location>
        <begin position="21"/>
        <end position="196"/>
    </location>
</feature>
<dbReference type="InterPro" id="IPR002877">
    <property type="entry name" value="RNA_MeTrfase_FtsJ_dom"/>
</dbReference>
<dbReference type="GO" id="GO:0106340">
    <property type="term" value="F:tRNA (guanosine(34)-2'-O)-methyltransferase activity"/>
    <property type="evidence" value="ECO:0007669"/>
    <property type="project" value="EnsemblFungi"/>
</dbReference>
<proteinExistence type="inferred from homology"/>
<keyword evidence="2" id="KW-0698">rRNA processing</keyword>
<gene>
    <name evidence="7" type="ORF">EDEG_03823</name>
</gene>
<dbReference type="InParanoid" id="J9D1C5"/>
<evidence type="ECO:0000256" key="3">
    <source>
        <dbReference type="ARBA" id="ARBA00022603"/>
    </source>
</evidence>
<dbReference type="OrthoDB" id="289250at2759"/>
<dbReference type="GO" id="GO:0006364">
    <property type="term" value="P:rRNA processing"/>
    <property type="evidence" value="ECO:0007669"/>
    <property type="project" value="UniProtKB-KW"/>
</dbReference>
<dbReference type="VEuPathDB" id="MicrosporidiaDB:EDEG_03823"/>
<dbReference type="Proteomes" id="UP000003163">
    <property type="component" value="Unassembled WGS sequence"/>
</dbReference>
<evidence type="ECO:0000259" key="6">
    <source>
        <dbReference type="Pfam" id="PF01728"/>
    </source>
</evidence>
<protein>
    <submittedName>
        <fullName evidence="7">23S rRNA (Uridine(2552)-2'-O-)-methyltransferase</fullName>
    </submittedName>
</protein>
<keyword evidence="8" id="KW-1185">Reference proteome</keyword>
<dbReference type="InterPro" id="IPR029063">
    <property type="entry name" value="SAM-dependent_MTases_sf"/>
</dbReference>
<reference evidence="7 8" key="1">
    <citation type="submission" date="2011-08" db="EMBL/GenBank/DDBJ databases">
        <authorList>
            <person name="Liu Z.J."/>
            <person name="Shi F.L."/>
            <person name="Lu J.Q."/>
            <person name="Li M."/>
            <person name="Wang Z.L."/>
        </authorList>
    </citation>
    <scope>NUCLEOTIDE SEQUENCE [LARGE SCALE GENOMIC DNA]</scope>
    <source>
        <strain evidence="7 8">USNM 41457</strain>
    </source>
</reference>
<dbReference type="FunFam" id="3.40.50.150:FF:000220">
    <property type="entry name" value="CAMK protein kinase"/>
    <property type="match status" value="1"/>
</dbReference>
<dbReference type="GO" id="GO:0106339">
    <property type="term" value="F:tRNA (cytidine(32)-2'-O)-methyltransferase activity"/>
    <property type="evidence" value="ECO:0007669"/>
    <property type="project" value="EnsemblFungi"/>
</dbReference>
<dbReference type="SUPFAM" id="SSF53335">
    <property type="entry name" value="S-adenosyl-L-methionine-dependent methyltransferases"/>
    <property type="match status" value="1"/>
</dbReference>
<dbReference type="Pfam" id="PF01728">
    <property type="entry name" value="FtsJ"/>
    <property type="match status" value="1"/>
</dbReference>
<dbReference type="GO" id="GO:0002181">
    <property type="term" value="P:cytoplasmic translation"/>
    <property type="evidence" value="ECO:0007669"/>
    <property type="project" value="EnsemblFungi"/>
</dbReference>
<dbReference type="STRING" id="1003232.J9D1C5"/>
<dbReference type="OMA" id="YDDMIND"/>
<dbReference type="GO" id="GO:0002130">
    <property type="term" value="P:wobble position ribose methylation"/>
    <property type="evidence" value="ECO:0007669"/>
    <property type="project" value="EnsemblFungi"/>
</dbReference>